<dbReference type="PANTHER" id="PTHR40606:SF1">
    <property type="entry name" value="UPF0339 PROTEIN YEGP"/>
    <property type="match status" value="1"/>
</dbReference>
<accession>M0CC08</accession>
<protein>
    <recommendedName>
        <fullName evidence="1">DUF1508 domain-containing protein</fullName>
    </recommendedName>
</protein>
<dbReference type="Gene3D" id="2.30.29.80">
    <property type="match status" value="1"/>
</dbReference>
<dbReference type="InterPro" id="IPR051141">
    <property type="entry name" value="UPF0339_domain"/>
</dbReference>
<organism evidence="2 3">
    <name type="scientific">Halosimplex carlsbadense 2-9-1</name>
    <dbReference type="NCBI Taxonomy" id="797114"/>
    <lineage>
        <taxon>Archaea</taxon>
        <taxon>Methanobacteriati</taxon>
        <taxon>Methanobacteriota</taxon>
        <taxon>Stenosarchaea group</taxon>
        <taxon>Halobacteria</taxon>
        <taxon>Halobacteriales</taxon>
        <taxon>Haloarculaceae</taxon>
        <taxon>Halosimplex</taxon>
    </lineage>
</organism>
<evidence type="ECO:0000313" key="3">
    <source>
        <dbReference type="Proteomes" id="UP000011626"/>
    </source>
</evidence>
<sequence>MTADLPPEAELEVELDREGDVASLDIEMEWDDADGDIETDTPVSKARFERYEDADDQWRWRLVHDNGNIIADSGEGYTAKQSVTQGLESVKTNAADAVVVDQSNDDGHEPDEPGSDATFELYEDNEGKWRWRLAHDNGEIIADGGQGYSSKQKAKQGLESVRLNVSGAPIEDPQ</sequence>
<dbReference type="eggNOG" id="arCOG06550">
    <property type="taxonomic scope" value="Archaea"/>
</dbReference>
<dbReference type="InterPro" id="IPR036913">
    <property type="entry name" value="YegP-like_sf"/>
</dbReference>
<dbReference type="PATRIC" id="fig|797114.5.peg.3940"/>
<reference evidence="2 3" key="1">
    <citation type="journal article" date="2014" name="PLoS Genet.">
        <title>Phylogenetically driven sequencing of extremely halophilic archaea reveals strategies for static and dynamic osmo-response.</title>
        <authorList>
            <person name="Becker E.A."/>
            <person name="Seitzer P.M."/>
            <person name="Tritt A."/>
            <person name="Larsen D."/>
            <person name="Krusor M."/>
            <person name="Yao A.I."/>
            <person name="Wu D."/>
            <person name="Madern D."/>
            <person name="Eisen J.A."/>
            <person name="Darling A.E."/>
            <person name="Facciotti M.T."/>
        </authorList>
    </citation>
    <scope>NUCLEOTIDE SEQUENCE [LARGE SCALE GENOMIC DNA]</scope>
    <source>
        <strain evidence="2 3">2-9-1</strain>
    </source>
</reference>
<feature type="domain" description="DUF1508" evidence="1">
    <location>
        <begin position="53"/>
        <end position="101"/>
    </location>
</feature>
<keyword evidence="3" id="KW-1185">Reference proteome</keyword>
<dbReference type="SUPFAM" id="SSF160113">
    <property type="entry name" value="YegP-like"/>
    <property type="match status" value="2"/>
</dbReference>
<gene>
    <name evidence="2" type="ORF">C475_19518</name>
</gene>
<dbReference type="PANTHER" id="PTHR40606">
    <property type="match status" value="1"/>
</dbReference>
<feature type="domain" description="DUF1508" evidence="1">
    <location>
        <begin position="124"/>
        <end position="172"/>
    </location>
</feature>
<dbReference type="Pfam" id="PF07411">
    <property type="entry name" value="DUF1508"/>
    <property type="match status" value="2"/>
</dbReference>
<name>M0CC08_9EURY</name>
<evidence type="ECO:0000259" key="1">
    <source>
        <dbReference type="Pfam" id="PF07411"/>
    </source>
</evidence>
<dbReference type="InterPro" id="IPR010879">
    <property type="entry name" value="DUF1508"/>
</dbReference>
<dbReference type="EMBL" id="AOIU01000044">
    <property type="protein sequence ID" value="ELZ20821.1"/>
    <property type="molecule type" value="Genomic_DNA"/>
</dbReference>
<dbReference type="Proteomes" id="UP000011626">
    <property type="component" value="Unassembled WGS sequence"/>
</dbReference>
<proteinExistence type="predicted"/>
<comment type="caution">
    <text evidence="2">The sequence shown here is derived from an EMBL/GenBank/DDBJ whole genome shotgun (WGS) entry which is preliminary data.</text>
</comment>
<dbReference type="AlphaFoldDB" id="M0CC08"/>
<evidence type="ECO:0000313" key="2">
    <source>
        <dbReference type="EMBL" id="ELZ20821.1"/>
    </source>
</evidence>
<dbReference type="NCBIfam" id="NF041908">
    <property type="entry name" value="HVO_2922"/>
    <property type="match status" value="2"/>
</dbReference>